<dbReference type="InterPro" id="IPR001029">
    <property type="entry name" value="Flagellin_N"/>
</dbReference>
<name>A0A5C0B3Z0_9BURK</name>
<organism evidence="7 8">
    <name type="scientific">Pigmentiphaga aceris</name>
    <dbReference type="NCBI Taxonomy" id="1940612"/>
    <lineage>
        <taxon>Bacteria</taxon>
        <taxon>Pseudomonadati</taxon>
        <taxon>Pseudomonadota</taxon>
        <taxon>Betaproteobacteria</taxon>
        <taxon>Burkholderiales</taxon>
        <taxon>Alcaligenaceae</taxon>
        <taxon>Pigmentiphaga</taxon>
    </lineage>
</organism>
<evidence type="ECO:0000313" key="8">
    <source>
        <dbReference type="Proteomes" id="UP000325161"/>
    </source>
</evidence>
<gene>
    <name evidence="7" type="ORF">FXN63_16400</name>
</gene>
<evidence type="ECO:0000256" key="4">
    <source>
        <dbReference type="RuleBase" id="RU362073"/>
    </source>
</evidence>
<dbReference type="Gene3D" id="2.30.220.10">
    <property type="entry name" value="f41 fragment of flagellin, C-terminal domain"/>
    <property type="match status" value="1"/>
</dbReference>
<dbReference type="RefSeq" id="WP_148816294.1">
    <property type="nucleotide sequence ID" value="NZ_CP043046.1"/>
</dbReference>
<evidence type="ECO:0000313" key="7">
    <source>
        <dbReference type="EMBL" id="QEI07247.1"/>
    </source>
</evidence>
<dbReference type="Gene3D" id="6.10.10.10">
    <property type="entry name" value="Flagellar export chaperone, C-terminal domain"/>
    <property type="match status" value="1"/>
</dbReference>
<evidence type="ECO:0000256" key="2">
    <source>
        <dbReference type="ARBA" id="ARBA00022525"/>
    </source>
</evidence>
<reference evidence="7 8" key="1">
    <citation type="submission" date="2019-08" db="EMBL/GenBank/DDBJ databases">
        <title>Amphibian skin-associated Pigmentiphaga: genome sequence and occurrence across geography and hosts.</title>
        <authorList>
            <person name="Bletz M.C."/>
            <person name="Bunk B."/>
            <person name="Sproeer C."/>
            <person name="Biwer P."/>
            <person name="Reiter S."/>
            <person name="Rabemananjara F.C.E."/>
            <person name="Schulz S."/>
            <person name="Overmann J."/>
            <person name="Vences M."/>
        </authorList>
    </citation>
    <scope>NUCLEOTIDE SEQUENCE [LARGE SCALE GENOMIC DNA]</scope>
    <source>
        <strain evidence="7 8">Mada1488</strain>
    </source>
</reference>
<evidence type="ECO:0000256" key="1">
    <source>
        <dbReference type="ARBA" id="ARBA00005709"/>
    </source>
</evidence>
<dbReference type="Pfam" id="PF00700">
    <property type="entry name" value="Flagellin_C"/>
    <property type="match status" value="1"/>
</dbReference>
<keyword evidence="2 4" id="KW-0964">Secreted</keyword>
<dbReference type="OrthoDB" id="9796789at2"/>
<dbReference type="InterPro" id="IPR001492">
    <property type="entry name" value="Flagellin"/>
</dbReference>
<comment type="subcellular location">
    <subcellularLocation>
        <location evidence="4">Secreted</location>
    </subcellularLocation>
    <subcellularLocation>
        <location evidence="4">Bacterial flagellum</location>
    </subcellularLocation>
</comment>
<keyword evidence="7" id="KW-0969">Cilium</keyword>
<keyword evidence="7" id="KW-0966">Cell projection</keyword>
<dbReference type="InterPro" id="IPR042187">
    <property type="entry name" value="Flagellin_C_sub2"/>
</dbReference>
<dbReference type="AlphaFoldDB" id="A0A5C0B3Z0"/>
<dbReference type="PANTHER" id="PTHR42792:SF2">
    <property type="entry name" value="FLAGELLIN"/>
    <property type="match status" value="1"/>
</dbReference>
<dbReference type="Pfam" id="PF07196">
    <property type="entry name" value="Flagellin_IN"/>
    <property type="match status" value="1"/>
</dbReference>
<dbReference type="Proteomes" id="UP000325161">
    <property type="component" value="Chromosome"/>
</dbReference>
<dbReference type="Pfam" id="PF00669">
    <property type="entry name" value="Flagellin_N"/>
    <property type="match status" value="1"/>
</dbReference>
<evidence type="ECO:0000259" key="5">
    <source>
        <dbReference type="Pfam" id="PF00669"/>
    </source>
</evidence>
<proteinExistence type="inferred from homology"/>
<dbReference type="GO" id="GO:0005576">
    <property type="term" value="C:extracellular region"/>
    <property type="evidence" value="ECO:0007669"/>
    <property type="project" value="UniProtKB-SubCell"/>
</dbReference>
<keyword evidence="8" id="KW-1185">Reference proteome</keyword>
<dbReference type="GO" id="GO:0005198">
    <property type="term" value="F:structural molecule activity"/>
    <property type="evidence" value="ECO:0007669"/>
    <property type="project" value="UniProtKB-UniRule"/>
</dbReference>
<dbReference type="GO" id="GO:0009288">
    <property type="term" value="C:bacterial-type flagellum"/>
    <property type="evidence" value="ECO:0007669"/>
    <property type="project" value="UniProtKB-SubCell"/>
</dbReference>
<dbReference type="KEGG" id="pacr:FXN63_16400"/>
<dbReference type="InterPro" id="IPR046358">
    <property type="entry name" value="Flagellin_C"/>
</dbReference>
<dbReference type="PRINTS" id="PR00207">
    <property type="entry name" value="FLAGELLIN"/>
</dbReference>
<comment type="function">
    <text evidence="4">Flagellin is the subunit protein which polymerizes to form the filaments of bacterial flagella.</text>
</comment>
<evidence type="ECO:0000259" key="6">
    <source>
        <dbReference type="Pfam" id="PF00700"/>
    </source>
</evidence>
<dbReference type="PANTHER" id="PTHR42792">
    <property type="entry name" value="FLAGELLIN"/>
    <property type="match status" value="1"/>
</dbReference>
<comment type="similarity">
    <text evidence="1 4">Belongs to the bacterial flagellin family.</text>
</comment>
<dbReference type="Gene3D" id="6.10.280.190">
    <property type="match status" value="1"/>
</dbReference>
<accession>A0A5C0B3Z0</accession>
<evidence type="ECO:0000256" key="3">
    <source>
        <dbReference type="ARBA" id="ARBA00023143"/>
    </source>
</evidence>
<keyword evidence="7" id="KW-0282">Flagellum</keyword>
<protein>
    <recommendedName>
        <fullName evidence="4">Flagellin</fullName>
    </recommendedName>
</protein>
<sequence>MAQVINTNIASLNAQRNLTSSQTATQTAIQRLSTGLRINSAKDDAAGLAISERFKTQINGLNQAVRNANDGISLAQTAEGALGQIGDNLQRIRTLSVQSRNATNSPEDRAALQKEVAQLTSEIDRVAKGTEFNGTKLIDGSFTSQAFQVGANQGQTIDIAGIANANVDSLGSWTSVVTKAEVNGAGPAGTAVAAVNGTASLNAVNAAATDGTNFTYAASSISINGTSFNVAAVTQTTATAAQQSLIQNINNAVTTAGLAGLTASTSGAGATSTVTFTNAGKTPFSITGDTFAGTTTVKAQTPASATFAAVSNGGLTINGTSLGAIGATTSATSRLNQLSDAINNQSSTTGVSAVIDGGRIKLTSETGNITVGGSLGAAAMLTETGLTAGTSGTTTNIPGSTAYAAGKQQVGFANLDVSTIEGADNAIKAMDAALKSVNEARADLGAIQNRFSSVVSNLQTTSENLSSSRSRIVDADFAEETAAMTRNQILQQAGTAMLAQANSLPNNVLTLLRG</sequence>
<feature type="domain" description="Flagellin C-terminal" evidence="6">
    <location>
        <begin position="427"/>
        <end position="512"/>
    </location>
</feature>
<dbReference type="EMBL" id="CP043046">
    <property type="protein sequence ID" value="QEI07247.1"/>
    <property type="molecule type" value="Genomic_DNA"/>
</dbReference>
<feature type="domain" description="Flagellin N-terminal" evidence="5">
    <location>
        <begin position="5"/>
        <end position="143"/>
    </location>
</feature>
<dbReference type="Gene3D" id="2.170.280.10">
    <property type="entry name" value="f41 fragment of flagellin, middle domain"/>
    <property type="match status" value="1"/>
</dbReference>
<dbReference type="InterPro" id="IPR010810">
    <property type="entry name" value="Flagellin_hook_IN_motif"/>
</dbReference>
<dbReference type="SUPFAM" id="SSF64518">
    <property type="entry name" value="Phase 1 flagellin"/>
    <property type="match status" value="2"/>
</dbReference>
<dbReference type="Gene3D" id="1.20.1330.10">
    <property type="entry name" value="f41 fragment of flagellin, N-terminal domain"/>
    <property type="match status" value="1"/>
</dbReference>
<keyword evidence="3 4" id="KW-0975">Bacterial flagellum</keyword>